<evidence type="ECO:0000313" key="2">
    <source>
        <dbReference type="EMBL" id="CAA3007092.1"/>
    </source>
</evidence>
<keyword evidence="2" id="KW-0436">Ligase</keyword>
<dbReference type="GO" id="GO:0016874">
    <property type="term" value="F:ligase activity"/>
    <property type="evidence" value="ECO:0007669"/>
    <property type="project" value="UniProtKB-KW"/>
</dbReference>
<proteinExistence type="predicted"/>
<evidence type="ECO:0000256" key="1">
    <source>
        <dbReference type="SAM" id="MobiDB-lite"/>
    </source>
</evidence>
<feature type="region of interest" description="Disordered" evidence="1">
    <location>
        <begin position="1"/>
        <end position="22"/>
    </location>
</feature>
<evidence type="ECO:0000313" key="3">
    <source>
        <dbReference type="Proteomes" id="UP000594638"/>
    </source>
</evidence>
<organism evidence="2 3">
    <name type="scientific">Olea europaea subsp. europaea</name>
    <dbReference type="NCBI Taxonomy" id="158383"/>
    <lineage>
        <taxon>Eukaryota</taxon>
        <taxon>Viridiplantae</taxon>
        <taxon>Streptophyta</taxon>
        <taxon>Embryophyta</taxon>
        <taxon>Tracheophyta</taxon>
        <taxon>Spermatophyta</taxon>
        <taxon>Magnoliopsida</taxon>
        <taxon>eudicotyledons</taxon>
        <taxon>Gunneridae</taxon>
        <taxon>Pentapetalae</taxon>
        <taxon>asterids</taxon>
        <taxon>lamiids</taxon>
        <taxon>Lamiales</taxon>
        <taxon>Oleaceae</taxon>
        <taxon>Oleeae</taxon>
        <taxon>Olea</taxon>
    </lineage>
</organism>
<dbReference type="AlphaFoldDB" id="A0A8S0TQK0"/>
<feature type="region of interest" description="Disordered" evidence="1">
    <location>
        <begin position="39"/>
        <end position="70"/>
    </location>
</feature>
<protein>
    <submittedName>
        <fullName evidence="2">E3 ubiquitin- ligase ATL6-like</fullName>
    </submittedName>
</protein>
<dbReference type="Proteomes" id="UP000594638">
    <property type="component" value="Unassembled WGS sequence"/>
</dbReference>
<keyword evidence="3" id="KW-1185">Reference proteome</keyword>
<name>A0A8S0TQK0_OLEEU</name>
<accession>A0A8S0TQK0</accession>
<sequence>MLGLGKFKSHSPGHSKAQLSNNIDRFTLRLPEEARKKVLNRAPFNRTKTEGSASKVERASLSDISNRTPV</sequence>
<dbReference type="OrthoDB" id="4062651at2759"/>
<dbReference type="Gramene" id="OE9A069964T1">
    <property type="protein sequence ID" value="OE9A069964C1"/>
    <property type="gene ID" value="OE9A069964"/>
</dbReference>
<gene>
    <name evidence="2" type="ORF">OLEA9_A069964</name>
</gene>
<dbReference type="EMBL" id="CACTIH010007268">
    <property type="protein sequence ID" value="CAA3007092.1"/>
    <property type="molecule type" value="Genomic_DNA"/>
</dbReference>
<reference evidence="2 3" key="1">
    <citation type="submission" date="2019-12" db="EMBL/GenBank/DDBJ databases">
        <authorList>
            <person name="Alioto T."/>
            <person name="Alioto T."/>
            <person name="Gomez Garrido J."/>
        </authorList>
    </citation>
    <scope>NUCLEOTIDE SEQUENCE [LARGE SCALE GENOMIC DNA]</scope>
</reference>
<comment type="caution">
    <text evidence="2">The sequence shown here is derived from an EMBL/GenBank/DDBJ whole genome shotgun (WGS) entry which is preliminary data.</text>
</comment>